<sequence>MRSKVQKLAQLAYECVKEVKGKEFASKYLAYARKLPSMITYNGLLTTVAFAKTKAKKEDAWRKLLEHLEKFLRKEGIKQDNKDLIEFLSEREVQEYRFITKRVLDFSQWLKRVAEGEIEDEGKAD</sequence>
<gene>
    <name evidence="6" type="primary">cmr5</name>
    <name evidence="6" type="ORF">ENN04_02480</name>
</gene>
<protein>
    <recommendedName>
        <fullName evidence="5">CRISPR type III-B/RAMP module-associated protein Cmr5</fullName>
    </recommendedName>
</protein>
<dbReference type="InterPro" id="IPR023101">
    <property type="entry name" value="AF1862-like_dom_sf"/>
</dbReference>
<dbReference type="CDD" id="cd09749">
    <property type="entry name" value="Cmr5_III-B"/>
    <property type="match status" value="1"/>
</dbReference>
<accession>A0A7C5SXJ5</accession>
<dbReference type="EMBL" id="DSAC01000029">
    <property type="protein sequence ID" value="HHO73485.1"/>
    <property type="molecule type" value="Genomic_DNA"/>
</dbReference>
<comment type="subcellular location">
    <subcellularLocation>
        <location evidence="1">Cytoplasm</location>
    </subcellularLocation>
</comment>
<dbReference type="GO" id="GO:0005737">
    <property type="term" value="C:cytoplasm"/>
    <property type="evidence" value="ECO:0007669"/>
    <property type="project" value="UniProtKB-SubCell"/>
</dbReference>
<keyword evidence="4" id="KW-0051">Antiviral defense</keyword>
<comment type="similarity">
    <text evidence="2">Belongs to the CRISPR system Cmr5 family.</text>
</comment>
<dbReference type="InterPro" id="IPR010160">
    <property type="entry name" value="CRISPR-assoc_prot_Cmr5"/>
</dbReference>
<proteinExistence type="inferred from homology"/>
<evidence type="ECO:0000313" key="6">
    <source>
        <dbReference type="EMBL" id="HHO73485.1"/>
    </source>
</evidence>
<dbReference type="Pfam" id="PF09701">
    <property type="entry name" value="Cas_Cmr5"/>
    <property type="match status" value="1"/>
</dbReference>
<evidence type="ECO:0000256" key="2">
    <source>
        <dbReference type="ARBA" id="ARBA00006161"/>
    </source>
</evidence>
<evidence type="ECO:0000256" key="1">
    <source>
        <dbReference type="ARBA" id="ARBA00004496"/>
    </source>
</evidence>
<name>A0A7C5SXJ5_9AQUI</name>
<dbReference type="NCBIfam" id="TIGR01881">
    <property type="entry name" value="cas_Cmr5"/>
    <property type="match status" value="1"/>
</dbReference>
<dbReference type="AlphaFoldDB" id="A0A7C5SXJ5"/>
<evidence type="ECO:0000256" key="3">
    <source>
        <dbReference type="ARBA" id="ARBA00022490"/>
    </source>
</evidence>
<keyword evidence="3" id="KW-0963">Cytoplasm</keyword>
<evidence type="ECO:0000256" key="4">
    <source>
        <dbReference type="ARBA" id="ARBA00023118"/>
    </source>
</evidence>
<evidence type="ECO:0000256" key="5">
    <source>
        <dbReference type="ARBA" id="ARBA00030001"/>
    </source>
</evidence>
<reference evidence="6" key="1">
    <citation type="journal article" date="2020" name="mSystems">
        <title>Genome- and Community-Level Interaction Insights into Carbon Utilization and Element Cycling Functions of Hydrothermarchaeota in Hydrothermal Sediment.</title>
        <authorList>
            <person name="Zhou Z."/>
            <person name="Liu Y."/>
            <person name="Xu W."/>
            <person name="Pan J."/>
            <person name="Luo Z.H."/>
            <person name="Li M."/>
        </authorList>
    </citation>
    <scope>NUCLEOTIDE SEQUENCE [LARGE SCALE GENOMIC DNA]</scope>
    <source>
        <strain evidence="6">SpSt-114</strain>
    </source>
</reference>
<organism evidence="6">
    <name type="scientific">Thermocrinis ruber</name>
    <dbReference type="NCBI Taxonomy" id="75906"/>
    <lineage>
        <taxon>Bacteria</taxon>
        <taxon>Pseudomonadati</taxon>
        <taxon>Aquificota</taxon>
        <taxon>Aquificia</taxon>
        <taxon>Aquificales</taxon>
        <taxon>Aquificaceae</taxon>
        <taxon>Thermocrinis</taxon>
    </lineage>
</organism>
<dbReference type="GO" id="GO:0051607">
    <property type="term" value="P:defense response to virus"/>
    <property type="evidence" value="ECO:0007669"/>
    <property type="project" value="UniProtKB-KW"/>
</dbReference>
<dbReference type="SUPFAM" id="SSF158568">
    <property type="entry name" value="AF1862-like"/>
    <property type="match status" value="1"/>
</dbReference>
<dbReference type="Gene3D" id="1.10.520.30">
    <property type="entry name" value="AF1862-like domain"/>
    <property type="match status" value="1"/>
</dbReference>
<comment type="caution">
    <text evidence="6">The sequence shown here is derived from an EMBL/GenBank/DDBJ whole genome shotgun (WGS) entry which is preliminary data.</text>
</comment>